<sequence length="167" mass="17997">MSAGLTILLLFAELAPRWSHVGIAIQLLSLGLLIALKPLKRPGHLFLYPLLLALAISMCEPTLPPYQLPTIISQAAPFAVVTLILGDLIQRRVVPIWRPKRLVVANGTVDLIEAACFFQLDPVQLRQELEQQGCPLRNASDGSTLVKLAPILTVLATTTHSGGADAP</sequence>
<name>A0A0P6Y5R8_9CHLR</name>
<accession>A0A0P6Y5R8</accession>
<evidence type="ECO:0000313" key="1">
    <source>
        <dbReference type="EMBL" id="KPL91671.1"/>
    </source>
</evidence>
<dbReference type="EMBL" id="LGKP01000004">
    <property type="protein sequence ID" value="KPL91671.1"/>
    <property type="molecule type" value="Genomic_DNA"/>
</dbReference>
<comment type="caution">
    <text evidence="1">The sequence shown here is derived from an EMBL/GenBank/DDBJ whole genome shotgun (WGS) entry which is preliminary data.</text>
</comment>
<proteinExistence type="predicted"/>
<gene>
    <name evidence="1" type="ORF">SE18_01395</name>
</gene>
<dbReference type="AlphaFoldDB" id="A0A0P6Y5R8"/>
<protein>
    <submittedName>
        <fullName evidence="1">Uncharacterized protein</fullName>
    </submittedName>
</protein>
<keyword evidence="2" id="KW-1185">Reference proteome</keyword>
<dbReference type="STRING" id="70996.SE18_01395"/>
<evidence type="ECO:0000313" key="2">
    <source>
        <dbReference type="Proteomes" id="UP000050277"/>
    </source>
</evidence>
<reference evidence="1 2" key="1">
    <citation type="submission" date="2015-07" db="EMBL/GenBank/DDBJ databases">
        <title>Whole genome sequence of Herpetosiphon geysericola DSM 7119.</title>
        <authorList>
            <person name="Hemp J."/>
            <person name="Ward L.M."/>
            <person name="Pace L.A."/>
            <person name="Fischer W.W."/>
        </authorList>
    </citation>
    <scope>NUCLEOTIDE SEQUENCE [LARGE SCALE GENOMIC DNA]</scope>
    <source>
        <strain evidence="1 2">DSM 7119</strain>
    </source>
</reference>
<organism evidence="1 2">
    <name type="scientific">Herpetosiphon geysericola</name>
    <dbReference type="NCBI Taxonomy" id="70996"/>
    <lineage>
        <taxon>Bacteria</taxon>
        <taxon>Bacillati</taxon>
        <taxon>Chloroflexota</taxon>
        <taxon>Chloroflexia</taxon>
        <taxon>Herpetosiphonales</taxon>
        <taxon>Herpetosiphonaceae</taxon>
        <taxon>Herpetosiphon</taxon>
    </lineage>
</organism>
<dbReference type="Proteomes" id="UP000050277">
    <property type="component" value="Unassembled WGS sequence"/>
</dbReference>